<dbReference type="SUPFAM" id="SSF54593">
    <property type="entry name" value="Glyoxalase/Bleomycin resistance protein/Dihydroxybiphenyl dioxygenase"/>
    <property type="match status" value="1"/>
</dbReference>
<dbReference type="Gene3D" id="3.10.180.10">
    <property type="entry name" value="2,3-Dihydroxybiphenyl 1,2-Dioxygenase, domain 1"/>
    <property type="match status" value="1"/>
</dbReference>
<accession>A0ABM5S556</accession>
<dbReference type="PROSITE" id="PS51819">
    <property type="entry name" value="VOC"/>
    <property type="match status" value="1"/>
</dbReference>
<dbReference type="PANTHER" id="PTHR43004:SF19">
    <property type="entry name" value="BINDING MONOOXYGENASE, PUTATIVE (JCVI)-RELATED"/>
    <property type="match status" value="1"/>
</dbReference>
<keyword evidence="6" id="KW-1185">Reference proteome</keyword>
<dbReference type="InterPro" id="IPR050641">
    <property type="entry name" value="RIFMO-like"/>
</dbReference>
<dbReference type="Pfam" id="PF01494">
    <property type="entry name" value="FAD_binding_3"/>
    <property type="match status" value="1"/>
</dbReference>
<dbReference type="Pfam" id="PF00903">
    <property type="entry name" value="Glyoxalase"/>
    <property type="match status" value="1"/>
</dbReference>
<evidence type="ECO:0000313" key="6">
    <source>
        <dbReference type="Proteomes" id="UP000035086"/>
    </source>
</evidence>
<evidence type="ECO:0000259" key="4">
    <source>
        <dbReference type="PROSITE" id="PS51819"/>
    </source>
</evidence>
<dbReference type="Gene3D" id="3.40.30.120">
    <property type="match status" value="1"/>
</dbReference>
<evidence type="ECO:0000256" key="1">
    <source>
        <dbReference type="ARBA" id="ARBA00001974"/>
    </source>
</evidence>
<dbReference type="SUPFAM" id="SSF51905">
    <property type="entry name" value="FAD/NAD(P)-binding domain"/>
    <property type="match status" value="1"/>
</dbReference>
<name>A0ABM5S556_PANPU</name>
<dbReference type="Gene3D" id="3.50.50.60">
    <property type="entry name" value="FAD/NAD(P)-binding domain"/>
    <property type="match status" value="1"/>
</dbReference>
<organism evidence="5 6">
    <name type="scientific">Pandoraea pulmonicola</name>
    <dbReference type="NCBI Taxonomy" id="93221"/>
    <lineage>
        <taxon>Bacteria</taxon>
        <taxon>Pseudomonadati</taxon>
        <taxon>Pseudomonadota</taxon>
        <taxon>Betaproteobacteria</taxon>
        <taxon>Burkholderiales</taxon>
        <taxon>Burkholderiaceae</taxon>
        <taxon>Pandoraea</taxon>
    </lineage>
</organism>
<keyword evidence="2" id="KW-0285">Flavoprotein</keyword>
<dbReference type="InterPro" id="IPR037523">
    <property type="entry name" value="VOC_core"/>
</dbReference>
<evidence type="ECO:0000313" key="5">
    <source>
        <dbReference type="EMBL" id="AJC22894.1"/>
    </source>
</evidence>
<sequence length="788" mass="85736">MNKVSNMKTQNTKPRIAIVGAGPAGLITAILLKKKGLDATIYERSDSIAKLPQAHVVNTRTCEILRELGLFETMEAAASREDRMLCVTWSSSFAGTRFGRLLIEGNAEQKAYRRSASPVRTLNMGQNVFCGILLEHLLALGGDVRFGHDVLDAGMENGKGVLSISDAGGQTRREVFDYVLACDGASSKVRKALDIEMIGPPSIARFATCYFKGDLNRYLGGHTGPVHFVANDDVPGFLISFDLDQSWALMCAMPPDATREDFTGEVMLELARRAVGDPQAALELVSVGSWNMSAQVASAFRKGPFFLIGDAAHRFPPTGGLGLNTGVQDAHNLAWKLAMVASGRAAPELLDTYEVERAPVAARNRTHSVENFQKLMEVQQVAGAAFIAPADHRVVQRPVAPERDYGVSGTGADAAAKRARIQASIDRQRPHWDALNIELGFSYAEDDSECAIPDYDYVPVIRRGARLGHAWIGAGGTRRSTLDFYSRDTFSLLLFGGVAAGQVNLDALKGAGIDVVQVDVPEALADANGFRWGDAALVRPDGHVLWCGQVAGVAQGDEIFAAVNELAAGRVFREASRARKTDEMENSMKSEGMVSKDEGGVRPKKLAHVVLRSDERFEAMCEWYRDMLSAQVAHKDAMTCFMTFDSEHHRLAVVRVPGMVDRPSGTVGLEHVAFTFGTLADLLETYARLKPKGVVPILTINHGPTVSLYYEDPDRNRVELQVDNQETIEEFLAFVKSGAMDANPIGQRFDADEMLAKLRAGVPAADLQAYPVPPSPVDPSVMEILYRN</sequence>
<protein>
    <recommendedName>
        <fullName evidence="4">VOC domain-containing protein</fullName>
    </recommendedName>
</protein>
<reference evidence="5" key="1">
    <citation type="submission" date="2016-11" db="EMBL/GenBank/DDBJ databases">
        <title>Complete Genome Sequencing of Pandoraea pulmonicola DSM 16583.</title>
        <authorList>
            <person name="Chan K.-G."/>
        </authorList>
    </citation>
    <scope>NUCLEOTIDE SEQUENCE</scope>
    <source>
        <strain evidence="5">DSM 16583</strain>
    </source>
</reference>
<evidence type="ECO:0000256" key="2">
    <source>
        <dbReference type="ARBA" id="ARBA00022630"/>
    </source>
</evidence>
<comment type="cofactor">
    <cofactor evidence="1">
        <name>FAD</name>
        <dbReference type="ChEBI" id="CHEBI:57692"/>
    </cofactor>
</comment>
<keyword evidence="3" id="KW-0274">FAD</keyword>
<evidence type="ECO:0000256" key="3">
    <source>
        <dbReference type="ARBA" id="ARBA00022827"/>
    </source>
</evidence>
<dbReference type="EMBL" id="CP010310">
    <property type="protein sequence ID" value="AJC22894.1"/>
    <property type="molecule type" value="Genomic_DNA"/>
</dbReference>
<gene>
    <name evidence="5" type="ORF">RO07_24965</name>
</gene>
<dbReference type="Gene3D" id="3.30.9.10">
    <property type="entry name" value="D-Amino Acid Oxidase, subunit A, domain 2"/>
    <property type="match status" value="1"/>
</dbReference>
<dbReference type="Pfam" id="PF21274">
    <property type="entry name" value="Rng_hyd_C"/>
    <property type="match status" value="1"/>
</dbReference>
<proteinExistence type="predicted"/>
<dbReference type="PRINTS" id="PR00420">
    <property type="entry name" value="RNGMNOXGNASE"/>
</dbReference>
<feature type="domain" description="VOC" evidence="4">
    <location>
        <begin position="605"/>
        <end position="723"/>
    </location>
</feature>
<dbReference type="InterPro" id="IPR004360">
    <property type="entry name" value="Glyas_Fos-R_dOase_dom"/>
</dbReference>
<dbReference type="InterPro" id="IPR029068">
    <property type="entry name" value="Glyas_Bleomycin-R_OHBP_Dase"/>
</dbReference>
<dbReference type="InterPro" id="IPR036188">
    <property type="entry name" value="FAD/NAD-bd_sf"/>
</dbReference>
<dbReference type="PANTHER" id="PTHR43004">
    <property type="entry name" value="TRK SYSTEM POTASSIUM UPTAKE PROTEIN"/>
    <property type="match status" value="1"/>
</dbReference>
<dbReference type="Proteomes" id="UP000035086">
    <property type="component" value="Chromosome"/>
</dbReference>
<dbReference type="InterPro" id="IPR002938">
    <property type="entry name" value="FAD-bd"/>
</dbReference>